<dbReference type="GO" id="GO:0022857">
    <property type="term" value="F:transmembrane transporter activity"/>
    <property type="evidence" value="ECO:0007669"/>
    <property type="project" value="InterPro"/>
</dbReference>
<evidence type="ECO:0000256" key="5">
    <source>
        <dbReference type="ARBA" id="ARBA00022989"/>
    </source>
</evidence>
<feature type="region of interest" description="Disordered" evidence="7">
    <location>
        <begin position="1"/>
        <end position="38"/>
    </location>
</feature>
<feature type="transmembrane region" description="Helical" evidence="8">
    <location>
        <begin position="401"/>
        <end position="419"/>
    </location>
</feature>
<keyword evidence="3" id="KW-0813">Transport</keyword>
<dbReference type="GO" id="GO:0012505">
    <property type="term" value="C:endomembrane system"/>
    <property type="evidence" value="ECO:0007669"/>
    <property type="project" value="UniProtKB-SubCell"/>
</dbReference>
<evidence type="ECO:0000256" key="1">
    <source>
        <dbReference type="ARBA" id="ARBA00004127"/>
    </source>
</evidence>
<dbReference type="InterPro" id="IPR036259">
    <property type="entry name" value="MFS_trans_sf"/>
</dbReference>
<protein>
    <recommendedName>
        <fullName evidence="9">Major facilitator superfamily (MFS) profile domain-containing protein</fullName>
    </recommendedName>
</protein>
<keyword evidence="6 8" id="KW-0472">Membrane</keyword>
<reference evidence="10" key="1">
    <citation type="journal article" date="2020" name="Fungal Divers.">
        <title>Resolving the Mortierellaceae phylogeny through synthesis of multi-gene phylogenetics and phylogenomics.</title>
        <authorList>
            <person name="Vandepol N."/>
            <person name="Liber J."/>
            <person name="Desiro A."/>
            <person name="Na H."/>
            <person name="Kennedy M."/>
            <person name="Barry K."/>
            <person name="Grigoriev I.V."/>
            <person name="Miller A.N."/>
            <person name="O'Donnell K."/>
            <person name="Stajich J.E."/>
            <person name="Bonito G."/>
        </authorList>
    </citation>
    <scope>NUCLEOTIDE SEQUENCE</scope>
    <source>
        <strain evidence="10">MES-2147</strain>
    </source>
</reference>
<dbReference type="Pfam" id="PF07690">
    <property type="entry name" value="MFS_1"/>
    <property type="match status" value="1"/>
</dbReference>
<feature type="transmembrane region" description="Helical" evidence="8">
    <location>
        <begin position="141"/>
        <end position="162"/>
    </location>
</feature>
<dbReference type="GO" id="GO:0005886">
    <property type="term" value="C:plasma membrane"/>
    <property type="evidence" value="ECO:0007669"/>
    <property type="project" value="TreeGrafter"/>
</dbReference>
<comment type="caution">
    <text evidence="10">The sequence shown here is derived from an EMBL/GenBank/DDBJ whole genome shotgun (WGS) entry which is preliminary data.</text>
</comment>
<feature type="transmembrane region" description="Helical" evidence="8">
    <location>
        <begin position="311"/>
        <end position="335"/>
    </location>
</feature>
<dbReference type="InterPro" id="IPR011701">
    <property type="entry name" value="MFS"/>
</dbReference>
<gene>
    <name evidence="10" type="ORF">BGZ65_006009</name>
</gene>
<dbReference type="PROSITE" id="PS50850">
    <property type="entry name" value="MFS"/>
    <property type="match status" value="1"/>
</dbReference>
<proteinExistence type="inferred from homology"/>
<feature type="transmembrane region" description="Helical" evidence="8">
    <location>
        <begin position="238"/>
        <end position="258"/>
    </location>
</feature>
<evidence type="ECO:0000256" key="6">
    <source>
        <dbReference type="ARBA" id="ARBA00023136"/>
    </source>
</evidence>
<dbReference type="CDD" id="cd17502">
    <property type="entry name" value="MFS_Azr1_MDR_like"/>
    <property type="match status" value="1"/>
</dbReference>
<feature type="transmembrane region" description="Helical" evidence="8">
    <location>
        <begin position="270"/>
        <end position="290"/>
    </location>
</feature>
<dbReference type="SUPFAM" id="SSF103473">
    <property type="entry name" value="MFS general substrate transporter"/>
    <property type="match status" value="1"/>
</dbReference>
<feature type="transmembrane region" description="Helical" evidence="8">
    <location>
        <begin position="85"/>
        <end position="103"/>
    </location>
</feature>
<dbReference type="PANTHER" id="PTHR23501">
    <property type="entry name" value="MAJOR FACILITATOR SUPERFAMILY"/>
    <property type="match status" value="1"/>
</dbReference>
<organism evidence="10 11">
    <name type="scientific">Modicella reniformis</name>
    <dbReference type="NCBI Taxonomy" id="1440133"/>
    <lineage>
        <taxon>Eukaryota</taxon>
        <taxon>Fungi</taxon>
        <taxon>Fungi incertae sedis</taxon>
        <taxon>Mucoromycota</taxon>
        <taxon>Mortierellomycotina</taxon>
        <taxon>Mortierellomycetes</taxon>
        <taxon>Mortierellales</taxon>
        <taxon>Mortierellaceae</taxon>
        <taxon>Modicella</taxon>
    </lineage>
</organism>
<evidence type="ECO:0000313" key="11">
    <source>
        <dbReference type="Proteomes" id="UP000749646"/>
    </source>
</evidence>
<feature type="compositionally biased region" description="Basic and acidic residues" evidence="7">
    <location>
        <begin position="1"/>
        <end position="17"/>
    </location>
</feature>
<feature type="transmembrane region" description="Helical" evidence="8">
    <location>
        <begin position="347"/>
        <end position="368"/>
    </location>
</feature>
<dbReference type="Gene3D" id="1.20.1720.10">
    <property type="entry name" value="Multidrug resistance protein D"/>
    <property type="match status" value="1"/>
</dbReference>
<feature type="domain" description="Major facilitator superfamily (MFS) profile" evidence="9">
    <location>
        <begin position="51"/>
        <end position="423"/>
    </location>
</feature>
<feature type="transmembrane region" description="Helical" evidence="8">
    <location>
        <begin position="115"/>
        <end position="135"/>
    </location>
</feature>
<evidence type="ECO:0000256" key="8">
    <source>
        <dbReference type="SAM" id="Phobius"/>
    </source>
</evidence>
<name>A0A9P6M2I4_9FUNG</name>
<dbReference type="PRINTS" id="PR01036">
    <property type="entry name" value="TCRTETB"/>
</dbReference>
<evidence type="ECO:0000256" key="4">
    <source>
        <dbReference type="ARBA" id="ARBA00022692"/>
    </source>
</evidence>
<accession>A0A9P6M2I4</accession>
<dbReference type="AlphaFoldDB" id="A0A9P6M2I4"/>
<evidence type="ECO:0000256" key="2">
    <source>
        <dbReference type="ARBA" id="ARBA00008335"/>
    </source>
</evidence>
<evidence type="ECO:0000313" key="10">
    <source>
        <dbReference type="EMBL" id="KAF9963097.1"/>
    </source>
</evidence>
<dbReference type="EMBL" id="JAAAHW010006324">
    <property type="protein sequence ID" value="KAF9963097.1"/>
    <property type="molecule type" value="Genomic_DNA"/>
</dbReference>
<evidence type="ECO:0000259" key="9">
    <source>
        <dbReference type="PROSITE" id="PS50850"/>
    </source>
</evidence>
<dbReference type="PANTHER" id="PTHR23501:SF189">
    <property type="entry name" value="DRUG TRANSPORTER, PUTATIVE (AFU_ORTHOLOGUE AFUA_4G03920)-RELATED"/>
    <property type="match status" value="1"/>
</dbReference>
<dbReference type="Gene3D" id="1.20.1250.20">
    <property type="entry name" value="MFS general substrate transporter like domains"/>
    <property type="match status" value="1"/>
</dbReference>
<feature type="transmembrane region" description="Helical" evidence="8">
    <location>
        <begin position="174"/>
        <end position="192"/>
    </location>
</feature>
<keyword evidence="11" id="KW-1185">Reference proteome</keyword>
<evidence type="ECO:0000256" key="3">
    <source>
        <dbReference type="ARBA" id="ARBA00022448"/>
    </source>
</evidence>
<feature type="transmembrane region" description="Helical" evidence="8">
    <location>
        <begin position="50"/>
        <end position="73"/>
    </location>
</feature>
<feature type="transmembrane region" description="Helical" evidence="8">
    <location>
        <begin position="377"/>
        <end position="395"/>
    </location>
</feature>
<comment type="similarity">
    <text evidence="2">Belongs to the major facilitator superfamily.</text>
</comment>
<keyword evidence="4 8" id="KW-0812">Transmembrane</keyword>
<dbReference type="InterPro" id="IPR020846">
    <property type="entry name" value="MFS_dom"/>
</dbReference>
<dbReference type="Proteomes" id="UP000749646">
    <property type="component" value="Unassembled WGS sequence"/>
</dbReference>
<dbReference type="FunFam" id="1.20.1720.10:FF:000013">
    <property type="entry name" value="Related to multidrug resistance proteins"/>
    <property type="match status" value="1"/>
</dbReference>
<sequence>MGTDRTEELQIEEKGIKPVDSNNNQAAPLSNVPRGYTDQSRELPRKELGLVFFGLSLVLFMASLDQTIVSVLIPTLGKAFNAPQYIAWVGTSYLLTNTAMQPLYGKLSDIFGRKVAILAAIFFFLLGSLICGAAPTITVLVVGRGIAGVGAGGMISLTMIIISDIVSLRERGKYQGIIGSMFGISAVVGPLLGGVFAEKSSWRWAFYINLPIGVISTIAIFFVLRLPKVVGTRREKLGRIDFLGSFTIVVGIICVLLSTNWGGNEYPWNSVQVIVPYCVGALFLITFLFIEAKVAVEPIVPFRLFRNQSICATYATSFFIGGAFMGAIFFCPLYFQLVMHESATKAGLQLLPLVGGMLVAGIGNGILISKTGRYRPYIWGALVIYVAGAALLSLWDEKSGLDVQIGFLFIVGLGLGGSMQSVV</sequence>
<dbReference type="OrthoDB" id="10021397at2759"/>
<evidence type="ECO:0000256" key="7">
    <source>
        <dbReference type="SAM" id="MobiDB-lite"/>
    </source>
</evidence>
<comment type="subcellular location">
    <subcellularLocation>
        <location evidence="1">Endomembrane system</location>
        <topology evidence="1">Multi-pass membrane protein</topology>
    </subcellularLocation>
</comment>
<keyword evidence="5 8" id="KW-1133">Transmembrane helix</keyword>
<feature type="transmembrane region" description="Helical" evidence="8">
    <location>
        <begin position="204"/>
        <end position="226"/>
    </location>
</feature>